<dbReference type="InterPro" id="IPR036388">
    <property type="entry name" value="WH-like_DNA-bd_sf"/>
</dbReference>
<feature type="region of interest" description="Disordered" evidence="4">
    <location>
        <begin position="577"/>
        <end position="795"/>
    </location>
</feature>
<dbReference type="InterPro" id="IPR012677">
    <property type="entry name" value="Nucleotide-bd_a/b_plait_sf"/>
</dbReference>
<dbReference type="PROSITE" id="PS50961">
    <property type="entry name" value="HTH_LA"/>
    <property type="match status" value="1"/>
</dbReference>
<evidence type="ECO:0000259" key="5">
    <source>
        <dbReference type="PROSITE" id="PS50961"/>
    </source>
</evidence>
<feature type="domain" description="HTH La-type RNA-binding" evidence="5">
    <location>
        <begin position="34"/>
        <end position="124"/>
    </location>
</feature>
<feature type="compositionally biased region" description="Polar residues" evidence="4">
    <location>
        <begin position="682"/>
        <end position="704"/>
    </location>
</feature>
<evidence type="ECO:0000256" key="3">
    <source>
        <dbReference type="PROSITE-ProRule" id="PRU00332"/>
    </source>
</evidence>
<sequence length="795" mass="86860">MNPERQEPPRMDHTSNVRPVFEERANLDRRPVAPSEQEHGRDRLREQLEWYLSPRNLSTDVYLVSKMNNEHWVPIITLAEFKKVKELTSSLQEVVDALRRSPVVTVDETGTMVKPITVDRPRTTLLLRELPEDTTEEEIAAVFVGAGCVAKSITKEVVGNMWFVEFDTAADALAMHNYTRGRCIKGVPIAARIKSTTVLTGGEYVVFDSVAYYTLTSTVLAVTVLTAFMFFSYQRYKAVQSTSTTMGVTSVSMAVPSPVSGWLASPSSPTFDQAAMAVSIPYRRFPANESPATQEWGPETNKTSDAVHGYSASVYPAASYSAGGFYQPVLMGPPAHSTANDGYYYNGHHAWTAVGGHGTLSPEGRPLPENLQPMFADSSCPPEAHQQKDNSAVGPRRSNYPLVPLQEFHGKFNEPRATKNNQRRRPHYDSTREGQLYQQAHYPRHFQQTPQQNHIPEHDHGLMRPRRYYPVQNSSSMHHDRSDRSSDAKSDSFSSRISGSTSSERKSKKSKSKKNKVDRQSKATPANEDQSTRDQAAGNISGSTSAPDLRSTESGKEAKEQYQNQIGRLTTKMFNVSMADPPGAARNKRKGSTAQAVRPAQLSPSLESDSFPPLPSHASVQQSDSTGDPLIQASSTPQSNTKWTRMIKGDASTMNASADAINGSARSGANDDGQPTKESRSSDPQPSLGSVNDSFNKTQPQHTAEASPVNAKAETSEQRRGPIGGMAISTSDHSPEEGTLAGVDSHKQASGVTGKPLGAFSYASALKTLQQQPQRETGPEDDADPHPRVGTAIAE</sequence>
<dbReference type="AlphaFoldDB" id="A0A9P6M2Z3"/>
<dbReference type="GO" id="GO:0003723">
    <property type="term" value="F:RNA binding"/>
    <property type="evidence" value="ECO:0007669"/>
    <property type="project" value="UniProtKB-UniRule"/>
</dbReference>
<name>A0A9P6M2Z3_MORAP</name>
<dbReference type="InterPro" id="IPR058699">
    <property type="entry name" value="RRM_LARP4/4B"/>
</dbReference>
<gene>
    <name evidence="6" type="primary">LARP4</name>
    <name evidence="6" type="ORF">BGZ70_007398</name>
</gene>
<feature type="region of interest" description="Disordered" evidence="4">
    <location>
        <begin position="1"/>
        <end position="40"/>
    </location>
</feature>
<feature type="compositionally biased region" description="Basic and acidic residues" evidence="4">
    <location>
        <begin position="408"/>
        <end position="417"/>
    </location>
</feature>
<dbReference type="Proteomes" id="UP000738359">
    <property type="component" value="Unassembled WGS sequence"/>
</dbReference>
<dbReference type="EMBL" id="JAAAHY010000466">
    <property type="protein sequence ID" value="KAF9963461.1"/>
    <property type="molecule type" value="Genomic_DNA"/>
</dbReference>
<organism evidence="6 7">
    <name type="scientific">Mortierella alpina</name>
    <name type="common">Oleaginous fungus</name>
    <name type="synonym">Mortierella renispora</name>
    <dbReference type="NCBI Taxonomy" id="64518"/>
    <lineage>
        <taxon>Eukaryota</taxon>
        <taxon>Fungi</taxon>
        <taxon>Fungi incertae sedis</taxon>
        <taxon>Mucoromycota</taxon>
        <taxon>Mortierellomycotina</taxon>
        <taxon>Mortierellomycetes</taxon>
        <taxon>Mortierellales</taxon>
        <taxon>Mortierellaceae</taxon>
        <taxon>Mortierella</taxon>
    </lineage>
</organism>
<protein>
    <submittedName>
        <fullName evidence="6">La- protein 4</fullName>
    </submittedName>
</protein>
<dbReference type="SUPFAM" id="SSF54928">
    <property type="entry name" value="RNA-binding domain, RBD"/>
    <property type="match status" value="1"/>
</dbReference>
<dbReference type="InterPro" id="IPR045180">
    <property type="entry name" value="La_dom_prot"/>
</dbReference>
<feature type="compositionally biased region" description="Basic and acidic residues" evidence="4">
    <location>
        <begin position="477"/>
        <end position="490"/>
    </location>
</feature>
<dbReference type="InterPro" id="IPR035979">
    <property type="entry name" value="RBD_domain_sf"/>
</dbReference>
<accession>A0A9P6M2Z3</accession>
<evidence type="ECO:0000313" key="6">
    <source>
        <dbReference type="EMBL" id="KAF9963461.1"/>
    </source>
</evidence>
<dbReference type="Pfam" id="PF05383">
    <property type="entry name" value="La"/>
    <property type="match status" value="1"/>
</dbReference>
<evidence type="ECO:0000256" key="4">
    <source>
        <dbReference type="SAM" id="MobiDB-lite"/>
    </source>
</evidence>
<keyword evidence="2 3" id="KW-0694">RNA-binding</keyword>
<dbReference type="InterPro" id="IPR036390">
    <property type="entry name" value="WH_DNA-bd_sf"/>
</dbReference>
<evidence type="ECO:0000256" key="2">
    <source>
        <dbReference type="ARBA" id="ARBA00022884"/>
    </source>
</evidence>
<dbReference type="InterPro" id="IPR006630">
    <property type="entry name" value="La_HTH"/>
</dbReference>
<feature type="region of interest" description="Disordered" evidence="4">
    <location>
        <begin position="373"/>
        <end position="431"/>
    </location>
</feature>
<comment type="caution">
    <text evidence="6">The sequence shown here is derived from an EMBL/GenBank/DDBJ whole genome shotgun (WGS) entry which is preliminary data.</text>
</comment>
<feature type="compositionally biased region" description="Low complexity" evidence="4">
    <location>
        <begin position="491"/>
        <end position="502"/>
    </location>
</feature>
<dbReference type="Gene3D" id="3.30.70.330">
    <property type="match status" value="1"/>
</dbReference>
<reference evidence="6" key="1">
    <citation type="journal article" date="2020" name="Fungal Divers.">
        <title>Resolving the Mortierellaceae phylogeny through synthesis of multi-gene phylogenetics and phylogenomics.</title>
        <authorList>
            <person name="Vandepol N."/>
            <person name="Liber J."/>
            <person name="Desiro A."/>
            <person name="Na H."/>
            <person name="Kennedy M."/>
            <person name="Barry K."/>
            <person name="Grigoriev I.V."/>
            <person name="Miller A.N."/>
            <person name="O'Donnell K."/>
            <person name="Stajich J.E."/>
            <person name="Bonito G."/>
        </authorList>
    </citation>
    <scope>NUCLEOTIDE SEQUENCE</scope>
    <source>
        <strain evidence="6">CK1249</strain>
    </source>
</reference>
<keyword evidence="7" id="KW-1185">Reference proteome</keyword>
<feature type="compositionally biased region" description="Basic and acidic residues" evidence="4">
    <location>
        <begin position="550"/>
        <end position="560"/>
    </location>
</feature>
<proteinExistence type="predicted"/>
<dbReference type="SMART" id="SM00715">
    <property type="entry name" value="LA"/>
    <property type="match status" value="1"/>
</dbReference>
<dbReference type="CDD" id="cd07323">
    <property type="entry name" value="LAM"/>
    <property type="match status" value="1"/>
</dbReference>
<feature type="compositionally biased region" description="Polar residues" evidence="4">
    <location>
        <begin position="618"/>
        <end position="643"/>
    </location>
</feature>
<evidence type="ECO:0000313" key="7">
    <source>
        <dbReference type="Proteomes" id="UP000738359"/>
    </source>
</evidence>
<dbReference type="Pfam" id="PF26088">
    <property type="entry name" value="RRM_LARP4"/>
    <property type="match status" value="1"/>
</dbReference>
<evidence type="ECO:0000256" key="1">
    <source>
        <dbReference type="ARBA" id="ARBA00022553"/>
    </source>
</evidence>
<dbReference type="GO" id="GO:0045727">
    <property type="term" value="P:positive regulation of translation"/>
    <property type="evidence" value="ECO:0007669"/>
    <property type="project" value="TreeGrafter"/>
</dbReference>
<feature type="region of interest" description="Disordered" evidence="4">
    <location>
        <begin position="472"/>
        <end position="561"/>
    </location>
</feature>
<dbReference type="OrthoDB" id="2436470at2759"/>
<keyword evidence="1" id="KW-0597">Phosphoprotein</keyword>
<dbReference type="SUPFAM" id="SSF46785">
    <property type="entry name" value="Winged helix' DNA-binding domain"/>
    <property type="match status" value="1"/>
</dbReference>
<dbReference type="GO" id="GO:0005829">
    <property type="term" value="C:cytosol"/>
    <property type="evidence" value="ECO:0007669"/>
    <property type="project" value="TreeGrafter"/>
</dbReference>
<dbReference type="GO" id="GO:0010494">
    <property type="term" value="C:cytoplasmic stress granule"/>
    <property type="evidence" value="ECO:0007669"/>
    <property type="project" value="TreeGrafter"/>
</dbReference>
<dbReference type="PANTHER" id="PTHR22792:SF132">
    <property type="entry name" value="LA-RELATED PROTEIN 1"/>
    <property type="match status" value="1"/>
</dbReference>
<dbReference type="PANTHER" id="PTHR22792">
    <property type="entry name" value="LUPUS LA PROTEIN-RELATED"/>
    <property type="match status" value="1"/>
</dbReference>
<dbReference type="Gene3D" id="1.10.10.10">
    <property type="entry name" value="Winged helix-like DNA-binding domain superfamily/Winged helix DNA-binding domain"/>
    <property type="match status" value="1"/>
</dbReference>